<organism evidence="1 2">
    <name type="scientific">Paxillus rubicundulus Ve08.2h10</name>
    <dbReference type="NCBI Taxonomy" id="930991"/>
    <lineage>
        <taxon>Eukaryota</taxon>
        <taxon>Fungi</taxon>
        <taxon>Dikarya</taxon>
        <taxon>Basidiomycota</taxon>
        <taxon>Agaricomycotina</taxon>
        <taxon>Agaricomycetes</taxon>
        <taxon>Agaricomycetidae</taxon>
        <taxon>Boletales</taxon>
        <taxon>Paxilineae</taxon>
        <taxon>Paxillaceae</taxon>
        <taxon>Paxillus</taxon>
    </lineage>
</organism>
<dbReference type="AlphaFoldDB" id="A0A0D0CCK7"/>
<evidence type="ECO:0000313" key="2">
    <source>
        <dbReference type="Proteomes" id="UP000054538"/>
    </source>
</evidence>
<dbReference type="Proteomes" id="UP000054538">
    <property type="component" value="Unassembled WGS sequence"/>
</dbReference>
<evidence type="ECO:0000313" key="1">
    <source>
        <dbReference type="EMBL" id="KIK80497.1"/>
    </source>
</evidence>
<feature type="non-terminal residue" evidence="1">
    <location>
        <position position="1"/>
    </location>
</feature>
<keyword evidence="2" id="KW-1185">Reference proteome</keyword>
<dbReference type="HOGENOM" id="CLU_2460806_0_0_1"/>
<gene>
    <name evidence="1" type="ORF">PAXRUDRAFT_158521</name>
</gene>
<accession>A0A0D0CCK7</accession>
<sequence>RHTSPTNNLPVFLRCKVILLSTSAPQHLSTQTRTEIHCILSRMWSKSSRHHHLEDRDPKMLSGSFMKLALALTHRHHFSNLAMHKTHTP</sequence>
<proteinExistence type="predicted"/>
<dbReference type="InParanoid" id="A0A0D0CCK7"/>
<reference evidence="1 2" key="1">
    <citation type="submission" date="2014-04" db="EMBL/GenBank/DDBJ databases">
        <authorList>
            <consortium name="DOE Joint Genome Institute"/>
            <person name="Kuo A."/>
            <person name="Kohler A."/>
            <person name="Jargeat P."/>
            <person name="Nagy L.G."/>
            <person name="Floudas D."/>
            <person name="Copeland A."/>
            <person name="Barry K.W."/>
            <person name="Cichocki N."/>
            <person name="Veneault-Fourrey C."/>
            <person name="LaButti K."/>
            <person name="Lindquist E.A."/>
            <person name="Lipzen A."/>
            <person name="Lundell T."/>
            <person name="Morin E."/>
            <person name="Murat C."/>
            <person name="Sun H."/>
            <person name="Tunlid A."/>
            <person name="Henrissat B."/>
            <person name="Grigoriev I.V."/>
            <person name="Hibbett D.S."/>
            <person name="Martin F."/>
            <person name="Nordberg H.P."/>
            <person name="Cantor M.N."/>
            <person name="Hua S.X."/>
        </authorList>
    </citation>
    <scope>NUCLEOTIDE SEQUENCE [LARGE SCALE GENOMIC DNA]</scope>
    <source>
        <strain evidence="1 2">Ve08.2h10</strain>
    </source>
</reference>
<reference evidence="2" key="2">
    <citation type="submission" date="2015-01" db="EMBL/GenBank/DDBJ databases">
        <title>Evolutionary Origins and Diversification of the Mycorrhizal Mutualists.</title>
        <authorList>
            <consortium name="DOE Joint Genome Institute"/>
            <consortium name="Mycorrhizal Genomics Consortium"/>
            <person name="Kohler A."/>
            <person name="Kuo A."/>
            <person name="Nagy L.G."/>
            <person name="Floudas D."/>
            <person name="Copeland A."/>
            <person name="Barry K.W."/>
            <person name="Cichocki N."/>
            <person name="Veneault-Fourrey C."/>
            <person name="LaButti K."/>
            <person name="Lindquist E.A."/>
            <person name="Lipzen A."/>
            <person name="Lundell T."/>
            <person name="Morin E."/>
            <person name="Murat C."/>
            <person name="Riley R."/>
            <person name="Ohm R."/>
            <person name="Sun H."/>
            <person name="Tunlid A."/>
            <person name="Henrissat B."/>
            <person name="Grigoriev I.V."/>
            <person name="Hibbett D.S."/>
            <person name="Martin F."/>
        </authorList>
    </citation>
    <scope>NUCLEOTIDE SEQUENCE [LARGE SCALE GENOMIC DNA]</scope>
    <source>
        <strain evidence="2">Ve08.2h10</strain>
    </source>
</reference>
<dbReference type="EMBL" id="KN826005">
    <property type="protein sequence ID" value="KIK80497.1"/>
    <property type="molecule type" value="Genomic_DNA"/>
</dbReference>
<name>A0A0D0CCK7_9AGAM</name>
<protein>
    <submittedName>
        <fullName evidence="1">Uncharacterized protein</fullName>
    </submittedName>
</protein>